<evidence type="ECO:0000313" key="2">
    <source>
        <dbReference type="Proteomes" id="UP001164929"/>
    </source>
</evidence>
<sequence>MPEFFDFQFTEITSMPTWVRFPNLPLRCWNNICLSKIASMVGKPIHCDGPTAQMTHISYARVLIEIDLLSELKTSVHVLLPNGTLLVQHLVYESLPRFCKHCKSLGHSTLTSNKGHIRTRKRSHATSTRSASIVPLQRLLLSRNNLHTVQALPATIGKTLCPLKLL</sequence>
<dbReference type="EMBL" id="JAQIZT010000011">
    <property type="protein sequence ID" value="KAJ6979534.1"/>
    <property type="molecule type" value="Genomic_DNA"/>
</dbReference>
<accession>A0AAD6M5W0</accession>
<proteinExistence type="predicted"/>
<dbReference type="AlphaFoldDB" id="A0AAD6M5W0"/>
<dbReference type="PANTHER" id="PTHR31286">
    <property type="entry name" value="GLYCINE-RICH CELL WALL STRUCTURAL PROTEIN 1.8-LIKE"/>
    <property type="match status" value="1"/>
</dbReference>
<dbReference type="PANTHER" id="PTHR31286:SF168">
    <property type="entry name" value="DUF4283 DOMAIN-CONTAINING PROTEIN"/>
    <property type="match status" value="1"/>
</dbReference>
<evidence type="ECO:0008006" key="3">
    <source>
        <dbReference type="Google" id="ProtNLM"/>
    </source>
</evidence>
<keyword evidence="2" id="KW-1185">Reference proteome</keyword>
<gene>
    <name evidence="1" type="ORF">NC653_027627</name>
</gene>
<evidence type="ECO:0000313" key="1">
    <source>
        <dbReference type="EMBL" id="KAJ6979534.1"/>
    </source>
</evidence>
<reference evidence="1" key="1">
    <citation type="journal article" date="2023" name="Mol. Ecol. Resour.">
        <title>Chromosome-level genome assembly of a triploid poplar Populus alba 'Berolinensis'.</title>
        <authorList>
            <person name="Chen S."/>
            <person name="Yu Y."/>
            <person name="Wang X."/>
            <person name="Wang S."/>
            <person name="Zhang T."/>
            <person name="Zhou Y."/>
            <person name="He R."/>
            <person name="Meng N."/>
            <person name="Wang Y."/>
            <person name="Liu W."/>
            <person name="Liu Z."/>
            <person name="Liu J."/>
            <person name="Guo Q."/>
            <person name="Huang H."/>
            <person name="Sederoff R.R."/>
            <person name="Wang G."/>
            <person name="Qu G."/>
            <person name="Chen S."/>
        </authorList>
    </citation>
    <scope>NUCLEOTIDE SEQUENCE</scope>
    <source>
        <strain evidence="1">SC-2020</strain>
    </source>
</reference>
<dbReference type="Proteomes" id="UP001164929">
    <property type="component" value="Chromosome 11"/>
</dbReference>
<dbReference type="InterPro" id="IPR040256">
    <property type="entry name" value="At4g02000-like"/>
</dbReference>
<organism evidence="1 2">
    <name type="scientific">Populus alba x Populus x berolinensis</name>
    <dbReference type="NCBI Taxonomy" id="444605"/>
    <lineage>
        <taxon>Eukaryota</taxon>
        <taxon>Viridiplantae</taxon>
        <taxon>Streptophyta</taxon>
        <taxon>Embryophyta</taxon>
        <taxon>Tracheophyta</taxon>
        <taxon>Spermatophyta</taxon>
        <taxon>Magnoliopsida</taxon>
        <taxon>eudicotyledons</taxon>
        <taxon>Gunneridae</taxon>
        <taxon>Pentapetalae</taxon>
        <taxon>rosids</taxon>
        <taxon>fabids</taxon>
        <taxon>Malpighiales</taxon>
        <taxon>Salicaceae</taxon>
        <taxon>Saliceae</taxon>
        <taxon>Populus</taxon>
    </lineage>
</organism>
<protein>
    <recommendedName>
        <fullName evidence="3">DUF4283 domain-containing protein</fullName>
    </recommendedName>
</protein>
<comment type="caution">
    <text evidence="1">The sequence shown here is derived from an EMBL/GenBank/DDBJ whole genome shotgun (WGS) entry which is preliminary data.</text>
</comment>
<name>A0AAD6M5W0_9ROSI</name>